<evidence type="ECO:0000256" key="7">
    <source>
        <dbReference type="RuleBase" id="RU003934"/>
    </source>
</evidence>
<keyword evidence="2 6" id="KW-0699">rRNA-binding</keyword>
<dbReference type="GO" id="GO:0006412">
    <property type="term" value="P:translation"/>
    <property type="evidence" value="ECO:0007669"/>
    <property type="project" value="UniProtKB-UniRule"/>
</dbReference>
<dbReference type="PANTHER" id="PTHR11620">
    <property type="entry name" value="60S RIBOSOMAL PROTEIN L23A"/>
    <property type="match status" value="1"/>
</dbReference>
<accession>A0A0U4WTZ2</accession>
<dbReference type="AlphaFoldDB" id="A0A0U4WTZ2"/>
<reference evidence="9" key="1">
    <citation type="submission" date="2015-12" db="EMBL/GenBank/DDBJ databases">
        <authorList>
            <person name="Shamseldin A."/>
            <person name="Moawad H."/>
            <person name="Abd El-Rahim W.M."/>
            <person name="Sadowsky M.J."/>
        </authorList>
    </citation>
    <scope>NUCLEOTIDE SEQUENCE [LARGE SCALE GENOMIC DNA]</scope>
    <source>
        <strain evidence="9">JAM AC0309</strain>
    </source>
</reference>
<dbReference type="PROSITE" id="PS00050">
    <property type="entry name" value="RIBOSOMAL_L23"/>
    <property type="match status" value="1"/>
</dbReference>
<dbReference type="GO" id="GO:0005840">
    <property type="term" value="C:ribosome"/>
    <property type="evidence" value="ECO:0007669"/>
    <property type="project" value="UniProtKB-KW"/>
</dbReference>
<protein>
    <recommendedName>
        <fullName evidence="6">Large ribosomal subunit protein uL23</fullName>
    </recommendedName>
</protein>
<evidence type="ECO:0000313" key="8">
    <source>
        <dbReference type="EMBL" id="BAU31367.1"/>
    </source>
</evidence>
<dbReference type="Pfam" id="PF00276">
    <property type="entry name" value="Ribosomal_L23"/>
    <property type="match status" value="1"/>
</dbReference>
<comment type="function">
    <text evidence="6">One of the early assembly proteins it binds 23S rRNA. One of the proteins that surrounds the polypeptide exit tunnel on the outside of the ribosome. Forms the main docking site for trigger factor binding to the ribosome.</text>
</comment>
<dbReference type="EMBL" id="AP017315">
    <property type="protein sequence ID" value="BAU31367.1"/>
    <property type="molecule type" value="Genomic_DNA"/>
</dbReference>
<evidence type="ECO:0000256" key="2">
    <source>
        <dbReference type="ARBA" id="ARBA00022730"/>
    </source>
</evidence>
<dbReference type="KEGG" id="malk:MalAC0309_0495"/>
<organism evidence="8 9">
    <name type="scientific">Microcella alkaliphila</name>
    <dbReference type="NCBI Taxonomy" id="279828"/>
    <lineage>
        <taxon>Bacteria</taxon>
        <taxon>Bacillati</taxon>
        <taxon>Actinomycetota</taxon>
        <taxon>Actinomycetes</taxon>
        <taxon>Micrococcales</taxon>
        <taxon>Microbacteriaceae</taxon>
        <taxon>Microcella</taxon>
    </lineage>
</organism>
<evidence type="ECO:0000256" key="5">
    <source>
        <dbReference type="ARBA" id="ARBA00023274"/>
    </source>
</evidence>
<keyword evidence="5 6" id="KW-0687">Ribonucleoprotein</keyword>
<dbReference type="Proteomes" id="UP000218965">
    <property type="component" value="Chromosome"/>
</dbReference>
<dbReference type="NCBIfam" id="NF004364">
    <property type="entry name" value="PRK05738.2-5"/>
    <property type="match status" value="1"/>
</dbReference>
<reference evidence="8 9" key="2">
    <citation type="submission" date="2016-01" db="EMBL/GenBank/DDBJ databases">
        <title>Microcella alkaliphila JAM AC0309 whole genome shotgun sequence.</title>
        <authorList>
            <person name="Kurata A."/>
            <person name="Hirose Y."/>
            <person name="Kishimoto N."/>
            <person name="Kobayashi T."/>
        </authorList>
    </citation>
    <scope>NUCLEOTIDE SEQUENCE [LARGE SCALE GENOMIC DNA]</scope>
    <source>
        <strain evidence="8 9">JAM AC0309</strain>
    </source>
</reference>
<dbReference type="InterPro" id="IPR001014">
    <property type="entry name" value="Ribosomal_uL23_CS"/>
</dbReference>
<dbReference type="Gene3D" id="3.30.70.330">
    <property type="match status" value="1"/>
</dbReference>
<dbReference type="InterPro" id="IPR012677">
    <property type="entry name" value="Nucleotide-bd_a/b_plait_sf"/>
</dbReference>
<evidence type="ECO:0000256" key="3">
    <source>
        <dbReference type="ARBA" id="ARBA00022884"/>
    </source>
</evidence>
<evidence type="ECO:0000256" key="6">
    <source>
        <dbReference type="HAMAP-Rule" id="MF_01369"/>
    </source>
</evidence>
<keyword evidence="3 6" id="KW-0694">RNA-binding</keyword>
<evidence type="ECO:0000256" key="4">
    <source>
        <dbReference type="ARBA" id="ARBA00022980"/>
    </source>
</evidence>
<evidence type="ECO:0000313" key="9">
    <source>
        <dbReference type="Proteomes" id="UP000218965"/>
    </source>
</evidence>
<dbReference type="GO" id="GO:1990904">
    <property type="term" value="C:ribonucleoprotein complex"/>
    <property type="evidence" value="ECO:0007669"/>
    <property type="project" value="UniProtKB-KW"/>
</dbReference>
<sequence length="103" mass="11371">MSIHTTAQNKDPRDVIIAPVVSEKSYALIDDGKYTFLVDPRANKTEIKFAIEKIFGVKVASVNTLNRSGKTRRTRFGTGKRKDTKRAIVTLKSGSIDIFTAVG</sequence>
<comment type="similarity">
    <text evidence="1 6 7">Belongs to the universal ribosomal protein uL23 family.</text>
</comment>
<proteinExistence type="inferred from homology"/>
<evidence type="ECO:0000256" key="1">
    <source>
        <dbReference type="ARBA" id="ARBA00006700"/>
    </source>
</evidence>
<comment type="subunit">
    <text evidence="6">Part of the 50S ribosomal subunit. Contacts protein L29, and trigger factor when it is bound to the ribosome.</text>
</comment>
<name>A0A0U4WTZ2_9MICO</name>
<dbReference type="SUPFAM" id="SSF54189">
    <property type="entry name" value="Ribosomal proteins S24e, L23 and L15e"/>
    <property type="match status" value="1"/>
</dbReference>
<dbReference type="InterPro" id="IPR013025">
    <property type="entry name" value="Ribosomal_uL23-like"/>
</dbReference>
<dbReference type="HAMAP" id="MF_01369_B">
    <property type="entry name" value="Ribosomal_uL23_B"/>
    <property type="match status" value="1"/>
</dbReference>
<dbReference type="FunFam" id="3.30.70.330:FF:000001">
    <property type="entry name" value="50S ribosomal protein L23"/>
    <property type="match status" value="1"/>
</dbReference>
<dbReference type="GO" id="GO:0019843">
    <property type="term" value="F:rRNA binding"/>
    <property type="evidence" value="ECO:0007669"/>
    <property type="project" value="UniProtKB-UniRule"/>
</dbReference>
<dbReference type="InterPro" id="IPR012678">
    <property type="entry name" value="Ribosomal_uL23/eL15/eS24_sf"/>
</dbReference>
<dbReference type="GO" id="GO:0003735">
    <property type="term" value="F:structural constituent of ribosome"/>
    <property type="evidence" value="ECO:0007669"/>
    <property type="project" value="InterPro"/>
</dbReference>
<keyword evidence="4 6" id="KW-0689">Ribosomal protein</keyword>
<gene>
    <name evidence="6 8" type="primary">rplW</name>
    <name evidence="8" type="ORF">MalAC0309_0495</name>
</gene>
<dbReference type="NCBIfam" id="NF004363">
    <property type="entry name" value="PRK05738.2-4"/>
    <property type="match status" value="1"/>
</dbReference>